<dbReference type="PANTHER" id="PTHR43133:SF25">
    <property type="entry name" value="RNA POLYMERASE SIGMA FACTOR RFAY-RELATED"/>
    <property type="match status" value="1"/>
</dbReference>
<comment type="similarity">
    <text evidence="1">Belongs to the sigma-70 factor family. ECF subfamily.</text>
</comment>
<keyword evidence="2" id="KW-0805">Transcription regulation</keyword>
<dbReference type="InterPro" id="IPR036388">
    <property type="entry name" value="WH-like_DNA-bd_sf"/>
</dbReference>
<dbReference type="EMBL" id="SGIS01000037">
    <property type="protein sequence ID" value="RZF61169.1"/>
    <property type="molecule type" value="Genomic_DNA"/>
</dbReference>
<dbReference type="CDD" id="cd06171">
    <property type="entry name" value="Sigma70_r4"/>
    <property type="match status" value="1"/>
</dbReference>
<feature type="domain" description="RNA polymerase sigma factor 70 region 4 type 2" evidence="6">
    <location>
        <begin position="100"/>
        <end position="152"/>
    </location>
</feature>
<dbReference type="PANTHER" id="PTHR43133">
    <property type="entry name" value="RNA POLYMERASE ECF-TYPE SIGMA FACTO"/>
    <property type="match status" value="1"/>
</dbReference>
<dbReference type="InterPro" id="IPR013249">
    <property type="entry name" value="RNA_pol_sigma70_r4_t2"/>
</dbReference>
<name>A0A4Q6XW43_9SPHN</name>
<comment type="caution">
    <text evidence="7">The sequence shown here is derived from an EMBL/GenBank/DDBJ whole genome shotgun (WGS) entry which is preliminary data.</text>
</comment>
<evidence type="ECO:0000313" key="8">
    <source>
        <dbReference type="Proteomes" id="UP000292085"/>
    </source>
</evidence>
<evidence type="ECO:0000256" key="1">
    <source>
        <dbReference type="ARBA" id="ARBA00010641"/>
    </source>
</evidence>
<dbReference type="SUPFAM" id="SSF88659">
    <property type="entry name" value="Sigma3 and sigma4 domains of RNA polymerase sigma factors"/>
    <property type="match status" value="1"/>
</dbReference>
<dbReference type="Pfam" id="PF04542">
    <property type="entry name" value="Sigma70_r2"/>
    <property type="match status" value="1"/>
</dbReference>
<dbReference type="InterPro" id="IPR013324">
    <property type="entry name" value="RNA_pol_sigma_r3/r4-like"/>
</dbReference>
<feature type="domain" description="RNA polymerase sigma-70 region 2" evidence="5">
    <location>
        <begin position="2"/>
        <end position="66"/>
    </location>
</feature>
<dbReference type="Gene3D" id="1.10.10.10">
    <property type="entry name" value="Winged helix-like DNA-binding domain superfamily/Winged helix DNA-binding domain"/>
    <property type="match status" value="1"/>
</dbReference>
<dbReference type="InterPro" id="IPR014284">
    <property type="entry name" value="RNA_pol_sigma-70_dom"/>
</dbReference>
<dbReference type="Pfam" id="PF08281">
    <property type="entry name" value="Sigma70_r4_2"/>
    <property type="match status" value="1"/>
</dbReference>
<keyword evidence="8" id="KW-1185">Reference proteome</keyword>
<evidence type="ECO:0000259" key="5">
    <source>
        <dbReference type="Pfam" id="PF04542"/>
    </source>
</evidence>
<sequence length="159" mass="18333">MRRHRDPLYRLVRGHVGDADEALDLVQDCFATAWRHLGRFDQSRPLRPWLARIAINRARDWHRRRALRRLVGFGVGREEEAVPDEAPLPDIVAGARIDLERVWAAITRLPERLRETLLLRTVNGLSQMETAEALKISEKAVETRLYRARVQLVAMLGEG</sequence>
<reference evidence="7 8" key="1">
    <citation type="submission" date="2019-02" db="EMBL/GenBank/DDBJ databases">
        <authorList>
            <person name="Li Y."/>
        </authorList>
    </citation>
    <scope>NUCLEOTIDE SEQUENCE [LARGE SCALE GENOMIC DNA]</scope>
    <source>
        <strain evidence="7 8">3-7</strain>
    </source>
</reference>
<protein>
    <submittedName>
        <fullName evidence="7">RNA polymerase sigma factor</fullName>
    </submittedName>
</protein>
<evidence type="ECO:0000259" key="6">
    <source>
        <dbReference type="Pfam" id="PF08281"/>
    </source>
</evidence>
<dbReference type="InterPro" id="IPR039425">
    <property type="entry name" value="RNA_pol_sigma-70-like"/>
</dbReference>
<dbReference type="InterPro" id="IPR007627">
    <property type="entry name" value="RNA_pol_sigma70_r2"/>
</dbReference>
<organism evidence="7 8">
    <name type="scientific">Sphingomonas populi</name>
    <dbReference type="NCBI Taxonomy" id="2484750"/>
    <lineage>
        <taxon>Bacteria</taxon>
        <taxon>Pseudomonadati</taxon>
        <taxon>Pseudomonadota</taxon>
        <taxon>Alphaproteobacteria</taxon>
        <taxon>Sphingomonadales</taxon>
        <taxon>Sphingomonadaceae</taxon>
        <taxon>Sphingomonas</taxon>
    </lineage>
</organism>
<dbReference type="InterPro" id="IPR013325">
    <property type="entry name" value="RNA_pol_sigma_r2"/>
</dbReference>
<evidence type="ECO:0000256" key="4">
    <source>
        <dbReference type="ARBA" id="ARBA00023163"/>
    </source>
</evidence>
<dbReference type="Proteomes" id="UP000292085">
    <property type="component" value="Unassembled WGS sequence"/>
</dbReference>
<proteinExistence type="inferred from homology"/>
<dbReference type="GO" id="GO:0006352">
    <property type="term" value="P:DNA-templated transcription initiation"/>
    <property type="evidence" value="ECO:0007669"/>
    <property type="project" value="InterPro"/>
</dbReference>
<dbReference type="GO" id="GO:0003677">
    <property type="term" value="F:DNA binding"/>
    <property type="evidence" value="ECO:0007669"/>
    <property type="project" value="InterPro"/>
</dbReference>
<evidence type="ECO:0000313" key="7">
    <source>
        <dbReference type="EMBL" id="RZF61169.1"/>
    </source>
</evidence>
<evidence type="ECO:0000256" key="3">
    <source>
        <dbReference type="ARBA" id="ARBA00023082"/>
    </source>
</evidence>
<keyword evidence="4" id="KW-0804">Transcription</keyword>
<gene>
    <name evidence="7" type="ORF">EWE75_19260</name>
</gene>
<dbReference type="AlphaFoldDB" id="A0A4Q6XW43"/>
<evidence type="ECO:0000256" key="2">
    <source>
        <dbReference type="ARBA" id="ARBA00023015"/>
    </source>
</evidence>
<accession>A0A4Q6XW43</accession>
<dbReference type="GO" id="GO:0016987">
    <property type="term" value="F:sigma factor activity"/>
    <property type="evidence" value="ECO:0007669"/>
    <property type="project" value="UniProtKB-KW"/>
</dbReference>
<dbReference type="OrthoDB" id="7041663at2"/>
<dbReference type="Gene3D" id="1.10.1740.10">
    <property type="match status" value="1"/>
</dbReference>
<dbReference type="SUPFAM" id="SSF88946">
    <property type="entry name" value="Sigma2 domain of RNA polymerase sigma factors"/>
    <property type="match status" value="1"/>
</dbReference>
<dbReference type="NCBIfam" id="TIGR02937">
    <property type="entry name" value="sigma70-ECF"/>
    <property type="match status" value="1"/>
</dbReference>
<keyword evidence="3" id="KW-0731">Sigma factor</keyword>